<dbReference type="AlphaFoldDB" id="A0A7X8YDT2"/>
<evidence type="ECO:0000313" key="2">
    <source>
        <dbReference type="EMBL" id="NLS09879.1"/>
    </source>
</evidence>
<evidence type="ECO:0000256" key="1">
    <source>
        <dbReference type="SAM" id="SignalP"/>
    </source>
</evidence>
<dbReference type="Proteomes" id="UP000523139">
    <property type="component" value="Unassembled WGS sequence"/>
</dbReference>
<evidence type="ECO:0000313" key="3">
    <source>
        <dbReference type="Proteomes" id="UP000523139"/>
    </source>
</evidence>
<evidence type="ECO:0008006" key="4">
    <source>
        <dbReference type="Google" id="ProtNLM"/>
    </source>
</evidence>
<reference evidence="2 3" key="1">
    <citation type="submission" date="2020-04" db="EMBL/GenBank/DDBJ databases">
        <title>Nesterenkonia sp. nov., isolated from marine sediment.</title>
        <authorList>
            <person name="Zhang G."/>
        </authorList>
    </citation>
    <scope>NUCLEOTIDE SEQUENCE [LARGE SCALE GENOMIC DNA]</scope>
    <source>
        <strain evidence="2 3">MY13</strain>
    </source>
</reference>
<accession>A0A7X8YDT2</accession>
<dbReference type="EMBL" id="JABAHY010000006">
    <property type="protein sequence ID" value="NLS09879.1"/>
    <property type="molecule type" value="Genomic_DNA"/>
</dbReference>
<name>A0A7X8YDT2_9MICC</name>
<feature type="chain" id="PRO_5030546177" description="LppX_LprAFG lipoprotein" evidence="1">
    <location>
        <begin position="25"/>
        <end position="280"/>
    </location>
</feature>
<keyword evidence="1" id="KW-0732">Signal</keyword>
<keyword evidence="3" id="KW-1185">Reference proteome</keyword>
<organism evidence="2 3">
    <name type="scientific">Nesterenkonia sedimenti</name>
    <dbReference type="NCBI Taxonomy" id="1463632"/>
    <lineage>
        <taxon>Bacteria</taxon>
        <taxon>Bacillati</taxon>
        <taxon>Actinomycetota</taxon>
        <taxon>Actinomycetes</taxon>
        <taxon>Micrococcales</taxon>
        <taxon>Micrococcaceae</taxon>
        <taxon>Nesterenkonia</taxon>
    </lineage>
</organism>
<dbReference type="RefSeq" id="WP_168887368.1">
    <property type="nucleotide sequence ID" value="NZ_JABAHY010000006.1"/>
</dbReference>
<protein>
    <recommendedName>
        <fullName evidence="4">LppX_LprAFG lipoprotein</fullName>
    </recommendedName>
</protein>
<proteinExistence type="predicted"/>
<sequence length="280" mass="30251">MTFTYPPVKMSALGVLAVGSLTLAACGNGGGGNGGGDTPEPPELNELVDSMESAVADQKSVAYSADVNMDQDPTGGLMTAPGSDRAEITTEIEGEIQGTARLDVDYDVLVDRSLLHEGRIYASGQTLADWEEADPYPGFDTDSFREDVDGLWFDVTEEVAGDPQYFTSISEAFDNVFTEMRSSGMLDTSFDAETGEHDGEDAWVYTYSDDDGAAEIITTADEDEPLLLRYAVNLDDGAQHVEIDFTDWNEAEIPEAPAEDSLRTMTDLDDLYVEHDSGGF</sequence>
<comment type="caution">
    <text evidence="2">The sequence shown here is derived from an EMBL/GenBank/DDBJ whole genome shotgun (WGS) entry which is preliminary data.</text>
</comment>
<gene>
    <name evidence="2" type="ORF">HGQ17_07660</name>
</gene>
<feature type="signal peptide" evidence="1">
    <location>
        <begin position="1"/>
        <end position="24"/>
    </location>
</feature>